<dbReference type="SUPFAM" id="SSF55486">
    <property type="entry name" value="Metalloproteases ('zincins'), catalytic domain"/>
    <property type="match status" value="1"/>
</dbReference>
<keyword evidence="2" id="KW-0812">Transmembrane</keyword>
<evidence type="ECO:0000256" key="2">
    <source>
        <dbReference type="SAM" id="Phobius"/>
    </source>
</evidence>
<name>A0A502CGL8_9MICO</name>
<feature type="compositionally biased region" description="Polar residues" evidence="1">
    <location>
        <begin position="208"/>
        <end position="219"/>
    </location>
</feature>
<gene>
    <name evidence="3" type="ORF">EAH86_19225</name>
</gene>
<proteinExistence type="predicted"/>
<feature type="region of interest" description="Disordered" evidence="1">
    <location>
        <begin position="51"/>
        <end position="135"/>
    </location>
</feature>
<dbReference type="Proteomes" id="UP000317722">
    <property type="component" value="Unassembled WGS sequence"/>
</dbReference>
<evidence type="ECO:0008006" key="5">
    <source>
        <dbReference type="Google" id="ProtNLM"/>
    </source>
</evidence>
<evidence type="ECO:0000256" key="1">
    <source>
        <dbReference type="SAM" id="MobiDB-lite"/>
    </source>
</evidence>
<organism evidence="3 4">
    <name type="scientific">Pedococcus bigeumensis</name>
    <dbReference type="NCBI Taxonomy" id="433644"/>
    <lineage>
        <taxon>Bacteria</taxon>
        <taxon>Bacillati</taxon>
        <taxon>Actinomycetota</taxon>
        <taxon>Actinomycetes</taxon>
        <taxon>Micrococcales</taxon>
        <taxon>Intrasporangiaceae</taxon>
        <taxon>Pedococcus</taxon>
    </lineage>
</organism>
<keyword evidence="2" id="KW-0472">Membrane</keyword>
<dbReference type="Gene3D" id="3.40.390.10">
    <property type="entry name" value="Collagenase (Catalytic Domain)"/>
    <property type="match status" value="1"/>
</dbReference>
<keyword evidence="2" id="KW-1133">Transmembrane helix</keyword>
<dbReference type="AlphaFoldDB" id="A0A502CGL8"/>
<evidence type="ECO:0000313" key="4">
    <source>
        <dbReference type="Proteomes" id="UP000317722"/>
    </source>
</evidence>
<dbReference type="GO" id="GO:0008237">
    <property type="term" value="F:metallopeptidase activity"/>
    <property type="evidence" value="ECO:0007669"/>
    <property type="project" value="InterPro"/>
</dbReference>
<protein>
    <recommendedName>
        <fullName evidence="5">Matrixin</fullName>
    </recommendedName>
</protein>
<feature type="region of interest" description="Disordered" evidence="1">
    <location>
        <begin position="191"/>
        <end position="219"/>
    </location>
</feature>
<feature type="compositionally biased region" description="Low complexity" evidence="1">
    <location>
        <begin position="82"/>
        <end position="103"/>
    </location>
</feature>
<feature type="transmembrane region" description="Helical" evidence="2">
    <location>
        <begin position="139"/>
        <end position="160"/>
    </location>
</feature>
<evidence type="ECO:0000313" key="3">
    <source>
        <dbReference type="EMBL" id="TPG12875.1"/>
    </source>
</evidence>
<dbReference type="InterPro" id="IPR024079">
    <property type="entry name" value="MetalloPept_cat_dom_sf"/>
</dbReference>
<dbReference type="EMBL" id="RCZM01000008">
    <property type="protein sequence ID" value="TPG12875.1"/>
    <property type="molecule type" value="Genomic_DNA"/>
</dbReference>
<comment type="caution">
    <text evidence="3">The sequence shown here is derived from an EMBL/GenBank/DDBJ whole genome shotgun (WGS) entry which is preliminary data.</text>
</comment>
<keyword evidence="4" id="KW-1185">Reference proteome</keyword>
<accession>A0A502CGL8</accession>
<sequence>MELDKVELLWLEVSAQCGCGEPLARGEQVGFEPTAKELLCLWCLADLRAGRPRPARRAPRPDTSGAVAGAAALPAPAPSMPSDPWAGTSVPAMPADPWAASPAPAMPEDPWARPVAQDPAGSPTAYLPPRQRRSGPGTASTLIVAVLLVALAVLGIPRLIARGAAVNGTGPGAQSAFGDIAMGAPITPVAPSGSGLAEPPVPADARSTRLSPSPTKRSSSTAYTFLRTTASGLPVAFDPCRPIHLVVNTDESPRGGEELIKEAAAEVSAATGLVLTVDGRTTEAPTISRPSIDEKLYGNRWAPVLVAWTHDSANAELVGPVVGIGGPAMAPYRSAADMHYVTGTVLLDAPAFDHILDEPDGRVIARSIVMHELGHLVGLGHVADQRQLMFASMVGQTGFGDGDLEGLRQVGSGPCFNG</sequence>
<reference evidence="3 4" key="1">
    <citation type="journal article" date="2019" name="Environ. Microbiol.">
        <title>Species interactions and distinct microbial communities in high Arctic permafrost affected cryosols are associated with the CH4 and CO2 gas fluxes.</title>
        <authorList>
            <person name="Altshuler I."/>
            <person name="Hamel J."/>
            <person name="Turney S."/>
            <person name="Magnuson E."/>
            <person name="Levesque R."/>
            <person name="Greer C."/>
            <person name="Whyte L.G."/>
        </authorList>
    </citation>
    <scope>NUCLEOTIDE SEQUENCE [LARGE SCALE GENOMIC DNA]</scope>
    <source>
        <strain evidence="3 4">S9.3A</strain>
    </source>
</reference>